<name>A0A1V9ELR4_9BACT</name>
<dbReference type="RefSeq" id="WP_081201002.1">
    <property type="nucleotide sequence ID" value="NZ_FOCZ01000002.1"/>
</dbReference>
<evidence type="ECO:0000313" key="2">
    <source>
        <dbReference type="Proteomes" id="UP000192610"/>
    </source>
</evidence>
<sequence length="231" mass="26475">MMPATIRATLFLVSISFLCTLFLPACLTSRKIDKWVDKKYSETVATPVKKNHDYLAVTTTLPTADEKSSTTQQTHNSLLPLLFYWRWHITNTCTLNPKIPYNNFTNSALSYANSKGLKSKLNGRRIELEVKQLPYMFAVDDISQMVWVIYAFGWDNFSVIPVANNMVVSYKIMEQNTEIKEGVITIADACKPIQLKMFQSIKKKTWMYIDQYNDNITAMSKKVVDSLITTL</sequence>
<keyword evidence="2" id="KW-1185">Reference proteome</keyword>
<dbReference type="OrthoDB" id="849872at2"/>
<dbReference type="AlphaFoldDB" id="A0A1V9ELR4"/>
<protein>
    <submittedName>
        <fullName evidence="1">Uncharacterized protein</fullName>
    </submittedName>
</protein>
<comment type="caution">
    <text evidence="1">The sequence shown here is derived from an EMBL/GenBank/DDBJ whole genome shotgun (WGS) entry which is preliminary data.</text>
</comment>
<gene>
    <name evidence="1" type="ORF">A4H97_05605</name>
</gene>
<dbReference type="EMBL" id="LVXG01000023">
    <property type="protein sequence ID" value="OQP46992.1"/>
    <property type="molecule type" value="Genomic_DNA"/>
</dbReference>
<reference evidence="2" key="1">
    <citation type="submission" date="2016-04" db="EMBL/GenBank/DDBJ databases">
        <authorList>
            <person name="Chen L."/>
            <person name="Zhuang W."/>
            <person name="Wang G."/>
        </authorList>
    </citation>
    <scope>NUCLEOTIDE SEQUENCE [LARGE SCALE GENOMIC DNA]</scope>
    <source>
        <strain evidence="2">17621</strain>
    </source>
</reference>
<organism evidence="1 2">
    <name type="scientific">Niastella yeongjuensis</name>
    <dbReference type="NCBI Taxonomy" id="354355"/>
    <lineage>
        <taxon>Bacteria</taxon>
        <taxon>Pseudomonadati</taxon>
        <taxon>Bacteroidota</taxon>
        <taxon>Chitinophagia</taxon>
        <taxon>Chitinophagales</taxon>
        <taxon>Chitinophagaceae</taxon>
        <taxon>Niastella</taxon>
    </lineage>
</organism>
<dbReference type="Proteomes" id="UP000192610">
    <property type="component" value="Unassembled WGS sequence"/>
</dbReference>
<evidence type="ECO:0000313" key="1">
    <source>
        <dbReference type="EMBL" id="OQP46992.1"/>
    </source>
</evidence>
<proteinExistence type="predicted"/>
<accession>A0A1V9ELR4</accession>